<dbReference type="Pfam" id="PF07715">
    <property type="entry name" value="Plug"/>
    <property type="match status" value="1"/>
</dbReference>
<dbReference type="Proteomes" id="UP000056090">
    <property type="component" value="Chromosome"/>
</dbReference>
<keyword evidence="17" id="KW-0675">Receptor</keyword>
<feature type="chain" id="PRO_5035984166" evidence="13">
    <location>
        <begin position="37"/>
        <end position="772"/>
    </location>
</feature>
<feature type="signal peptide" evidence="13">
    <location>
        <begin position="1"/>
        <end position="36"/>
    </location>
</feature>
<evidence type="ECO:0000256" key="7">
    <source>
        <dbReference type="ARBA" id="ARBA00023065"/>
    </source>
</evidence>
<proteinExistence type="inferred from homology"/>
<keyword evidence="3 11" id="KW-1134">Transmembrane beta strand</keyword>
<evidence type="ECO:0000256" key="1">
    <source>
        <dbReference type="ARBA" id="ARBA00004571"/>
    </source>
</evidence>
<name>A0A075P0X9_9ALTE</name>
<evidence type="ECO:0000256" key="2">
    <source>
        <dbReference type="ARBA" id="ARBA00022448"/>
    </source>
</evidence>
<dbReference type="InterPro" id="IPR036942">
    <property type="entry name" value="Beta-barrel_TonB_sf"/>
</dbReference>
<comment type="subcellular location">
    <subcellularLocation>
        <location evidence="1 11">Cell outer membrane</location>
        <topology evidence="1 11">Multi-pass membrane protein</topology>
    </subcellularLocation>
</comment>
<keyword evidence="13" id="KW-0732">Signal</keyword>
<evidence type="ECO:0000256" key="11">
    <source>
        <dbReference type="PROSITE-ProRule" id="PRU01360"/>
    </source>
</evidence>
<keyword evidence="7" id="KW-0406">Ion transport</keyword>
<evidence type="ECO:0000256" key="6">
    <source>
        <dbReference type="ARBA" id="ARBA00023004"/>
    </source>
</evidence>
<dbReference type="PANTHER" id="PTHR32552">
    <property type="entry name" value="FERRICHROME IRON RECEPTOR-RELATED"/>
    <property type="match status" value="1"/>
</dbReference>
<evidence type="ECO:0000259" key="15">
    <source>
        <dbReference type="Pfam" id="PF07715"/>
    </source>
</evidence>
<dbReference type="Proteomes" id="UP000264779">
    <property type="component" value="Unassembled WGS sequence"/>
</dbReference>
<gene>
    <name evidence="17" type="ORF">DEB45_08145</name>
    <name evidence="16" type="ORF">EP13_07390</name>
</gene>
<evidence type="ECO:0000256" key="3">
    <source>
        <dbReference type="ARBA" id="ARBA00022452"/>
    </source>
</evidence>
<keyword evidence="10 11" id="KW-0998">Cell outer membrane</keyword>
<evidence type="ECO:0000256" key="5">
    <source>
        <dbReference type="ARBA" id="ARBA00022692"/>
    </source>
</evidence>
<dbReference type="GO" id="GO:0006826">
    <property type="term" value="P:iron ion transport"/>
    <property type="evidence" value="ECO:0007669"/>
    <property type="project" value="UniProtKB-KW"/>
</dbReference>
<dbReference type="KEGG" id="aal:EP13_07390"/>
<protein>
    <submittedName>
        <fullName evidence="16">Ligand-gated channel protein</fullName>
    </submittedName>
    <submittedName>
        <fullName evidence="17">TonB-dependent receptor</fullName>
    </submittedName>
</protein>
<evidence type="ECO:0000313" key="19">
    <source>
        <dbReference type="Proteomes" id="UP000264779"/>
    </source>
</evidence>
<feature type="domain" description="TonB-dependent receptor-like beta-barrel" evidence="14">
    <location>
        <begin position="261"/>
        <end position="714"/>
    </location>
</feature>
<dbReference type="InterPro" id="IPR012910">
    <property type="entry name" value="Plug_dom"/>
</dbReference>
<keyword evidence="18" id="KW-1185">Reference proteome</keyword>
<comment type="similarity">
    <text evidence="11 12">Belongs to the TonB-dependent receptor family.</text>
</comment>
<evidence type="ECO:0000313" key="16">
    <source>
        <dbReference type="EMBL" id="AIF98525.1"/>
    </source>
</evidence>
<dbReference type="RefSeq" id="WP_044056708.1">
    <property type="nucleotide sequence ID" value="NZ_CALBIY010000096.1"/>
</dbReference>
<dbReference type="PROSITE" id="PS52016">
    <property type="entry name" value="TONB_DEPENDENT_REC_3"/>
    <property type="match status" value="1"/>
</dbReference>
<dbReference type="GeneID" id="78254737"/>
<keyword evidence="5 11" id="KW-0812">Transmembrane</keyword>
<dbReference type="CDD" id="cd01347">
    <property type="entry name" value="ligand_gated_channel"/>
    <property type="match status" value="1"/>
</dbReference>
<dbReference type="AlphaFoldDB" id="A0A075P0X9"/>
<reference evidence="17 19" key="2">
    <citation type="journal article" date="2018" name="Nat. Biotechnol.">
        <title>A standardized bacterial taxonomy based on genome phylogeny substantially revises the tree of life.</title>
        <authorList>
            <person name="Parks D.H."/>
            <person name="Chuvochina M."/>
            <person name="Waite D.W."/>
            <person name="Rinke C."/>
            <person name="Skarshewski A."/>
            <person name="Chaumeil P.A."/>
            <person name="Hugenholtz P."/>
        </authorList>
    </citation>
    <scope>NUCLEOTIDE SEQUENCE [LARGE SCALE GENOMIC DNA]</scope>
    <source>
        <strain evidence="17">UBA11621</strain>
    </source>
</reference>
<evidence type="ECO:0000256" key="8">
    <source>
        <dbReference type="ARBA" id="ARBA00023077"/>
    </source>
</evidence>
<dbReference type="EMBL" id="DONK01000120">
    <property type="protein sequence ID" value="HBU51217.1"/>
    <property type="molecule type" value="Genomic_DNA"/>
</dbReference>
<keyword evidence="2 11" id="KW-0813">Transport</keyword>
<dbReference type="Gene3D" id="2.40.170.20">
    <property type="entry name" value="TonB-dependent receptor, beta-barrel domain"/>
    <property type="match status" value="1"/>
</dbReference>
<dbReference type="EMBL" id="CP008849">
    <property type="protein sequence ID" value="AIF98525.1"/>
    <property type="molecule type" value="Genomic_DNA"/>
</dbReference>
<dbReference type="eggNOG" id="COG4773">
    <property type="taxonomic scope" value="Bacteria"/>
</dbReference>
<dbReference type="Pfam" id="PF00593">
    <property type="entry name" value="TonB_dep_Rec_b-barrel"/>
    <property type="match status" value="1"/>
</dbReference>
<dbReference type="InterPro" id="IPR000531">
    <property type="entry name" value="Beta-barrel_TonB"/>
</dbReference>
<evidence type="ECO:0000256" key="9">
    <source>
        <dbReference type="ARBA" id="ARBA00023136"/>
    </source>
</evidence>
<sequence>MSLTTHSNRTARLPNTSLTLCAMAVATGLWISPVQAQQADEETTQETSKLERIEVTARKTVESLQETPVAITSIGAAELGEKGISVLTEVQQFSPNTTLQTSRGTNSTLTAFIRGLGQQDPLWGYEPGVGIYVDDVYIARPQGAVLDLLDVQRIEVLRGPQGTLYGKNTIGGAVKYVTQEMTGEMQMNLEATLGSYSQRDVKLTGQFPLIEDTVYLGVGYANLNRDGFGEYLISALPNQDKENYNKDLWAARVTLEIHPSDQLFFRFGWDKTEDTSNAKGGYRLLPSLLTDAPVPDSKYDSYTSLPTWNKVELEGYNWLARYQVSDNLELKYIGSHRESYSPTNIDFDNTPLPIFDVPAEYDDSNDTHEIQANYIGDQLSLVSGLYFYDGESCGNFDAILGVLGVSLGATGLTREVSGCNNSTSWAAYTQLNYDVTDKLSLSVGARFTDEEKTATVYNGLVFANVYPYSDWVDGYVRPDGELVPQVLGADANGDDVLDAPAVESWSRFTPRVGVEYQFDDNMMFFASYSQGFKSGTFNPRATTNEPGVEPEVVDSIEVGMKSDLTDALRLNVTLFSYDHKDRQYIGVEGDLTDPTALDQRLRNAAETAAKGAELELTWVATDNLQFDVAYGYIDFEIKENNAIPPLIGLASTPENTFNLNANYLLETSFGDITFNANYYYRDDYLIFETSDLIQQDAYGMVNLSARWESVSGNWYGGLHVKNLTDEEYLVGGYDFVTRDEDGNYGPGLGGDTTLIGYYGDPRTVHLTVGYRF</sequence>
<evidence type="ECO:0000256" key="4">
    <source>
        <dbReference type="ARBA" id="ARBA00022496"/>
    </source>
</evidence>
<dbReference type="SUPFAM" id="SSF56935">
    <property type="entry name" value="Porins"/>
    <property type="match status" value="1"/>
</dbReference>
<dbReference type="GO" id="GO:0009279">
    <property type="term" value="C:cell outer membrane"/>
    <property type="evidence" value="ECO:0007669"/>
    <property type="project" value="UniProtKB-SubCell"/>
</dbReference>
<reference evidence="16 18" key="1">
    <citation type="submission" date="2014-06" db="EMBL/GenBank/DDBJ databases">
        <title>Genomes of Alteromonas australica, a world apart.</title>
        <authorList>
            <person name="Gonzaga A."/>
            <person name="Lopez-Perez M."/>
            <person name="Rodriguez-Valera F."/>
        </authorList>
    </citation>
    <scope>NUCLEOTIDE SEQUENCE [LARGE SCALE GENOMIC DNA]</scope>
    <source>
        <strain evidence="16 18">H 17</strain>
    </source>
</reference>
<evidence type="ECO:0000256" key="13">
    <source>
        <dbReference type="SAM" id="SignalP"/>
    </source>
</evidence>
<evidence type="ECO:0000313" key="17">
    <source>
        <dbReference type="EMBL" id="HBU51217.1"/>
    </source>
</evidence>
<evidence type="ECO:0000313" key="18">
    <source>
        <dbReference type="Proteomes" id="UP000056090"/>
    </source>
</evidence>
<dbReference type="InterPro" id="IPR039426">
    <property type="entry name" value="TonB-dep_rcpt-like"/>
</dbReference>
<keyword evidence="4" id="KW-0410">Iron transport</keyword>
<evidence type="ECO:0000259" key="14">
    <source>
        <dbReference type="Pfam" id="PF00593"/>
    </source>
</evidence>
<accession>A0A075P0X9</accession>
<keyword evidence="6" id="KW-0408">Iron</keyword>
<evidence type="ECO:0000256" key="12">
    <source>
        <dbReference type="RuleBase" id="RU003357"/>
    </source>
</evidence>
<keyword evidence="8 12" id="KW-0798">TonB box</keyword>
<organism evidence="16 18">
    <name type="scientific">Alteromonas australica</name>
    <dbReference type="NCBI Taxonomy" id="589873"/>
    <lineage>
        <taxon>Bacteria</taxon>
        <taxon>Pseudomonadati</taxon>
        <taxon>Pseudomonadota</taxon>
        <taxon>Gammaproteobacteria</taxon>
        <taxon>Alteromonadales</taxon>
        <taxon>Alteromonadaceae</taxon>
        <taxon>Alteromonas/Salinimonas group</taxon>
        <taxon>Alteromonas</taxon>
    </lineage>
</organism>
<evidence type="ECO:0000256" key="10">
    <source>
        <dbReference type="ARBA" id="ARBA00023237"/>
    </source>
</evidence>
<keyword evidence="9 11" id="KW-0472">Membrane</keyword>
<dbReference type="PANTHER" id="PTHR32552:SF81">
    <property type="entry name" value="TONB-DEPENDENT OUTER MEMBRANE RECEPTOR"/>
    <property type="match status" value="1"/>
</dbReference>
<feature type="domain" description="TonB-dependent receptor plug" evidence="15">
    <location>
        <begin position="64"/>
        <end position="173"/>
    </location>
</feature>